<protein>
    <submittedName>
        <fullName evidence="2">Uncharacterized protein</fullName>
    </submittedName>
</protein>
<name>A0A6V7LIU0_9HYME</name>
<reference evidence="2" key="1">
    <citation type="submission" date="2020-07" db="EMBL/GenBank/DDBJ databases">
        <authorList>
            <person name="Ferguson B K."/>
        </authorList>
    </citation>
    <scope>NUCLEOTIDE SEQUENCE</scope>
    <source>
        <strain evidence="2">L06</strain>
    </source>
</reference>
<evidence type="ECO:0000313" key="2">
    <source>
        <dbReference type="EMBL" id="CAD1576172.1"/>
    </source>
</evidence>
<accession>A0A6V7LIU0</accession>
<proteinExistence type="predicted"/>
<organism evidence="2">
    <name type="scientific">Bracon brevicornis</name>
    <dbReference type="NCBI Taxonomy" id="1563983"/>
    <lineage>
        <taxon>Eukaryota</taxon>
        <taxon>Metazoa</taxon>
        <taxon>Ecdysozoa</taxon>
        <taxon>Arthropoda</taxon>
        <taxon>Hexapoda</taxon>
        <taxon>Insecta</taxon>
        <taxon>Pterygota</taxon>
        <taxon>Neoptera</taxon>
        <taxon>Endopterygota</taxon>
        <taxon>Hymenoptera</taxon>
        <taxon>Apocrita</taxon>
        <taxon>Ichneumonoidea</taxon>
        <taxon>Braconidae</taxon>
        <taxon>Braconinae</taxon>
        <taxon>Bracon</taxon>
    </lineage>
</organism>
<feature type="region of interest" description="Disordered" evidence="1">
    <location>
        <begin position="170"/>
        <end position="200"/>
    </location>
</feature>
<dbReference type="EMBL" id="CADCXW020000343">
    <property type="protein sequence ID" value="CAD1576172.1"/>
    <property type="molecule type" value="Genomic_DNA"/>
</dbReference>
<sequence length="200" mass="22417">MLVSVESPPFREPNLRYPIEVLVQLFRHDLTRFGEPSIIQLRPLQENKPHLFHNVVTNLQSGITISKLPIPGENQPQPSSSVLSMDPPSNITNRLMPVEPQLVHYESENTSPVSDPFLGRSFEEDQQLTMPTIEPMIGPEADDYVTPDAWSYVDGAINWSLLFGHDQLEIDGEPIPGPSGLRSDTANKPFYPTNDDDSDD</sequence>
<evidence type="ECO:0000256" key="1">
    <source>
        <dbReference type="SAM" id="MobiDB-lite"/>
    </source>
</evidence>
<gene>
    <name evidence="2" type="ORF">BBRV_LOCUS107767</name>
</gene>
<dbReference type="AlphaFoldDB" id="A0A6V7LIU0"/>